<name>A0A916YQ13_9BACL</name>
<dbReference type="AlphaFoldDB" id="A0A916YQ13"/>
<keyword evidence="1" id="KW-1133">Transmembrane helix</keyword>
<keyword evidence="3" id="KW-1185">Reference proteome</keyword>
<proteinExistence type="predicted"/>
<feature type="transmembrane region" description="Helical" evidence="1">
    <location>
        <begin position="53"/>
        <end position="74"/>
    </location>
</feature>
<reference evidence="2" key="2">
    <citation type="submission" date="2020-09" db="EMBL/GenBank/DDBJ databases">
        <authorList>
            <person name="Sun Q."/>
            <person name="Zhou Y."/>
        </authorList>
    </citation>
    <scope>NUCLEOTIDE SEQUENCE</scope>
    <source>
        <strain evidence="2">CGMCC 1.15178</strain>
    </source>
</reference>
<keyword evidence="1" id="KW-0812">Transmembrane</keyword>
<dbReference type="EMBL" id="BMHP01000001">
    <property type="protein sequence ID" value="GGD55211.1"/>
    <property type="molecule type" value="Genomic_DNA"/>
</dbReference>
<accession>A0A916YQ13</accession>
<evidence type="ECO:0000313" key="2">
    <source>
        <dbReference type="EMBL" id="GGD55211.1"/>
    </source>
</evidence>
<gene>
    <name evidence="2" type="ORF">GCM10010911_11100</name>
</gene>
<evidence type="ECO:0000256" key="1">
    <source>
        <dbReference type="SAM" id="Phobius"/>
    </source>
</evidence>
<evidence type="ECO:0000313" key="3">
    <source>
        <dbReference type="Proteomes" id="UP000612456"/>
    </source>
</evidence>
<keyword evidence="1" id="KW-0472">Membrane</keyword>
<protein>
    <submittedName>
        <fullName evidence="2">Uncharacterized protein</fullName>
    </submittedName>
</protein>
<organism evidence="2 3">
    <name type="scientific">Paenibacillus nasutitermitis</name>
    <dbReference type="NCBI Taxonomy" id="1652958"/>
    <lineage>
        <taxon>Bacteria</taxon>
        <taxon>Bacillati</taxon>
        <taxon>Bacillota</taxon>
        <taxon>Bacilli</taxon>
        <taxon>Bacillales</taxon>
        <taxon>Paenibacillaceae</taxon>
        <taxon>Paenibacillus</taxon>
    </lineage>
</organism>
<reference evidence="2" key="1">
    <citation type="journal article" date="2014" name="Int. J. Syst. Evol. Microbiol.">
        <title>Complete genome sequence of Corynebacterium casei LMG S-19264T (=DSM 44701T), isolated from a smear-ripened cheese.</title>
        <authorList>
            <consortium name="US DOE Joint Genome Institute (JGI-PGF)"/>
            <person name="Walter F."/>
            <person name="Albersmeier A."/>
            <person name="Kalinowski J."/>
            <person name="Ruckert C."/>
        </authorList>
    </citation>
    <scope>NUCLEOTIDE SEQUENCE</scope>
    <source>
        <strain evidence="2">CGMCC 1.15178</strain>
    </source>
</reference>
<comment type="caution">
    <text evidence="2">The sequence shown here is derived from an EMBL/GenBank/DDBJ whole genome shotgun (WGS) entry which is preliminary data.</text>
</comment>
<sequence>MAVFLIIAGLKENGYNGITSYYPFKERLIHMSQAKKKPPILKSKPKDEVNKKALLWIGAVIVLIVVIVAVLQIVEQ</sequence>
<dbReference type="Proteomes" id="UP000612456">
    <property type="component" value="Unassembled WGS sequence"/>
</dbReference>